<feature type="region of interest" description="Disordered" evidence="10">
    <location>
        <begin position="365"/>
        <end position="385"/>
    </location>
</feature>
<name>R9ANK6_WALI9</name>
<keyword evidence="7 9" id="KW-0234">DNA repair</keyword>
<dbReference type="InterPro" id="IPR040662">
    <property type="entry name" value="Tfb2_C"/>
</dbReference>
<keyword evidence="13" id="KW-1185">Reference proteome</keyword>
<dbReference type="OrthoDB" id="364513at2759"/>
<dbReference type="GO" id="GO:0000439">
    <property type="term" value="C:transcription factor TFIIH core complex"/>
    <property type="evidence" value="ECO:0007669"/>
    <property type="project" value="InterPro"/>
</dbReference>
<keyword evidence="6 9" id="KW-0804">Transcription</keyword>
<dbReference type="OMA" id="MSEKLMM"/>
<dbReference type="RefSeq" id="XP_009266532.1">
    <property type="nucleotide sequence ID" value="XM_009268257.1"/>
</dbReference>
<evidence type="ECO:0000259" key="11">
    <source>
        <dbReference type="Pfam" id="PF18307"/>
    </source>
</evidence>
<evidence type="ECO:0000256" key="8">
    <source>
        <dbReference type="ARBA" id="ARBA00023242"/>
    </source>
</evidence>
<dbReference type="KEGG" id="wic:J056_002953"/>
<evidence type="ECO:0000256" key="3">
    <source>
        <dbReference type="ARBA" id="ARBA00007132"/>
    </source>
</evidence>
<evidence type="ECO:0000256" key="7">
    <source>
        <dbReference type="ARBA" id="ARBA00023204"/>
    </source>
</evidence>
<dbReference type="Proteomes" id="UP000014064">
    <property type="component" value="Unassembled WGS sequence"/>
</dbReference>
<reference evidence="13" key="1">
    <citation type="journal article" date="2013" name="BMC Genomics">
        <title>Genome and transcriptome sequencing of the halophilic fungus Wallemia ichthyophaga: haloadaptations present and absent.</title>
        <authorList>
            <person name="Zajc J."/>
            <person name="Liu Y."/>
            <person name="Dai W."/>
            <person name="Yang Z."/>
            <person name="Hu J."/>
            <person name="Gostincar C."/>
            <person name="Gunde-Cimerman N."/>
        </authorList>
    </citation>
    <scope>NUCLEOTIDE SEQUENCE [LARGE SCALE GENOMIC DNA]</scope>
    <source>
        <strain evidence="13">EXF-994 / CBS 113033</strain>
    </source>
</reference>
<dbReference type="FunFam" id="3.30.70.2610:FF:000001">
    <property type="entry name" value="General transcription factor IIH subunit 4"/>
    <property type="match status" value="1"/>
</dbReference>
<proteinExistence type="inferred from homology"/>
<feature type="compositionally biased region" description="Low complexity" evidence="10">
    <location>
        <begin position="370"/>
        <end position="385"/>
    </location>
</feature>
<comment type="similarity">
    <text evidence="3 9">Belongs to the TFB2 family.</text>
</comment>
<dbReference type="STRING" id="1299270.R9ANK6"/>
<evidence type="ECO:0000256" key="4">
    <source>
        <dbReference type="ARBA" id="ARBA00022763"/>
    </source>
</evidence>
<dbReference type="InterPro" id="IPR004598">
    <property type="entry name" value="TFIIH_p52/Tfb2"/>
</dbReference>
<dbReference type="NCBIfam" id="TIGR00625">
    <property type="entry name" value="tfb2"/>
    <property type="match status" value="1"/>
</dbReference>
<evidence type="ECO:0000256" key="10">
    <source>
        <dbReference type="SAM" id="MobiDB-lite"/>
    </source>
</evidence>
<sequence length="385" mass="43523">MDLNIIQLDQNAIQLNESFTSSLSSLLTGKHIESISKSISTSIDQLDSFATHQWEIILHFMVGNYTHTPSKGVLFLLENSNLINSSKSSHNITSNGFQFLLQDVQFQLWQLLLQYLSLSQIRQMDLVEVTSFLFILGTLELGKDYSIDSLTITQQAMLSDLRDYGLIWQRKNSSKRFYPTRLATSLTSSAPPLLPTNSSSSFTSASNNKRFIVLETNYRLYAYTSNPLQISILNLFVTLKARYPNLVIGVITRDSIRSALSNGITAEQIIGYLSSHAHSQMYRNNPLLPVTVSDQIRLWELEKNRLKADDGVLYEDFRSQPDYEILLNYANSYDCVLWSNDSKRLFFVTLQGHQIVREFVKRRLPGGTGSASTSNSNSSTLSLPT</sequence>
<comment type="subcellular location">
    <subcellularLocation>
        <location evidence="2 9">Nucleus</location>
    </subcellularLocation>
</comment>
<dbReference type="GO" id="GO:0006289">
    <property type="term" value="P:nucleotide-excision repair"/>
    <property type="evidence" value="ECO:0007669"/>
    <property type="project" value="InterPro"/>
</dbReference>
<accession>R9ANK6</accession>
<evidence type="ECO:0000256" key="1">
    <source>
        <dbReference type="ARBA" id="ARBA00002817"/>
    </source>
</evidence>
<dbReference type="GO" id="GO:0005675">
    <property type="term" value="C:transcription factor TFIIH holo complex"/>
    <property type="evidence" value="ECO:0007669"/>
    <property type="project" value="TreeGrafter"/>
</dbReference>
<keyword evidence="8 9" id="KW-0539">Nucleus</keyword>
<dbReference type="Pfam" id="PF18307">
    <property type="entry name" value="Tfb2_C"/>
    <property type="match status" value="1"/>
</dbReference>
<comment type="function">
    <text evidence="1">Component of the general transcription and DNA repair factor IIH (TFIIH) core complex, which is involved in general and transcription-coupled nucleotide excision repair (NER) of damaged DNA and, when complexed to TFIIK, in RNA transcription by RNA polymerase II. In NER, TFIIH acts by opening DNA around the lesion to allow the excision of the damaged oligonucleotide and its replacement by a new DNA fragment. In transcription, TFIIH has an essential role in transcription initiation. When the pre-initiation complex (PIC) has been established, TFIIH is required for promoter opening and promoter escape. Phosphorylation of the C-terminal tail (CTD) of the largest subunit of RNA polymerase II by the kinase module TFIIK controls the initiation of transcription.</text>
</comment>
<evidence type="ECO:0000256" key="6">
    <source>
        <dbReference type="ARBA" id="ARBA00023163"/>
    </source>
</evidence>
<dbReference type="AlphaFoldDB" id="R9ANK6"/>
<dbReference type="EMBL" id="KE007226">
    <property type="protein sequence ID" value="EOR03784.1"/>
    <property type="molecule type" value="Genomic_DNA"/>
</dbReference>
<evidence type="ECO:0000256" key="9">
    <source>
        <dbReference type="RuleBase" id="RU364024"/>
    </source>
</evidence>
<comment type="function">
    <text evidence="9">Component of the general transcription and DNA repair factor IIH (TFIIH) core complex which is involved in general and transcription-coupled nucleotide excision repair (NER) of damaged DNA.</text>
</comment>
<dbReference type="Pfam" id="PF03849">
    <property type="entry name" value="Tfb2"/>
    <property type="match status" value="1"/>
</dbReference>
<dbReference type="GeneID" id="20375905"/>
<feature type="domain" description="Transcription factor Tfb2 C-terminal" evidence="11">
    <location>
        <begin position="294"/>
        <end position="361"/>
    </location>
</feature>
<evidence type="ECO:0000256" key="5">
    <source>
        <dbReference type="ARBA" id="ARBA00023015"/>
    </source>
</evidence>
<keyword evidence="4 9" id="KW-0227">DNA damage</keyword>
<dbReference type="PANTHER" id="PTHR13152">
    <property type="entry name" value="TFIIH, POLYPEPTIDE 4"/>
    <property type="match status" value="1"/>
</dbReference>
<evidence type="ECO:0000256" key="2">
    <source>
        <dbReference type="ARBA" id="ARBA00004123"/>
    </source>
</evidence>
<organism evidence="12 13">
    <name type="scientific">Wallemia ichthyophaga (strain EXF-994 / CBS 113033)</name>
    <dbReference type="NCBI Taxonomy" id="1299270"/>
    <lineage>
        <taxon>Eukaryota</taxon>
        <taxon>Fungi</taxon>
        <taxon>Dikarya</taxon>
        <taxon>Basidiomycota</taxon>
        <taxon>Wallemiomycotina</taxon>
        <taxon>Wallemiomycetes</taxon>
        <taxon>Wallemiales</taxon>
        <taxon>Wallemiaceae</taxon>
        <taxon>Wallemia</taxon>
    </lineage>
</organism>
<dbReference type="eggNOG" id="KOG3471">
    <property type="taxonomic scope" value="Eukaryota"/>
</dbReference>
<evidence type="ECO:0000313" key="13">
    <source>
        <dbReference type="Proteomes" id="UP000014064"/>
    </source>
</evidence>
<keyword evidence="5 9" id="KW-0805">Transcription regulation</keyword>
<dbReference type="GO" id="GO:0003690">
    <property type="term" value="F:double-stranded DNA binding"/>
    <property type="evidence" value="ECO:0007669"/>
    <property type="project" value="TreeGrafter"/>
</dbReference>
<evidence type="ECO:0000313" key="12">
    <source>
        <dbReference type="EMBL" id="EOR03784.1"/>
    </source>
</evidence>
<gene>
    <name evidence="12" type="ORF">J056_002953</name>
</gene>
<dbReference type="HOGENOM" id="CLU_027280_4_0_1"/>
<dbReference type="GO" id="GO:0001671">
    <property type="term" value="F:ATPase activator activity"/>
    <property type="evidence" value="ECO:0007669"/>
    <property type="project" value="InterPro"/>
</dbReference>
<dbReference type="GO" id="GO:0006366">
    <property type="term" value="P:transcription by RNA polymerase II"/>
    <property type="evidence" value="ECO:0007669"/>
    <property type="project" value="UniProtKB-ARBA"/>
</dbReference>
<dbReference type="PANTHER" id="PTHR13152:SF0">
    <property type="entry name" value="GENERAL TRANSCRIPTION FACTOR IIH SUBUNIT 4"/>
    <property type="match status" value="1"/>
</dbReference>
<protein>
    <recommendedName>
        <fullName evidence="9">RNA polymerase II transcription factor B subunit 2</fullName>
    </recommendedName>
</protein>
<dbReference type="Gene3D" id="3.30.70.2610">
    <property type="match status" value="1"/>
</dbReference>